<dbReference type="InterPro" id="IPR043129">
    <property type="entry name" value="ATPase_NBD"/>
</dbReference>
<dbReference type="PANTHER" id="PTHR45639">
    <property type="entry name" value="HSC70CB, ISOFORM G-RELATED"/>
    <property type="match status" value="1"/>
</dbReference>
<dbReference type="AlphaFoldDB" id="A0A8H3C5Y5"/>
<name>A0A8H3C5Y5_9AGAM</name>
<evidence type="ECO:0000313" key="5">
    <source>
        <dbReference type="Proteomes" id="UP000663843"/>
    </source>
</evidence>
<dbReference type="GO" id="GO:0140662">
    <property type="term" value="F:ATP-dependent protein folding chaperone"/>
    <property type="evidence" value="ECO:0007669"/>
    <property type="project" value="InterPro"/>
</dbReference>
<sequence>MAILSALAVLSGWVGEHVRALARTAAAENVRDVFSTFPADLTQIQQRTVISAAEVAGMKLVALINDGTTSIRRSLCQTRQFSTRELHMRCDSSAAATLVAFHTITVPAINKPTKPESITQTTSLGYGFDTLASGTELTRPIQTVLEAKVRTNLKSESINRLCAREAERIKSISGVTDEANAGAEGLVGDNDFKTKLERKARPRTCSGGSSRTLWMELAPVFWRADVESVILHGQNARIRFVQTVAKNDVSLVKLTTDADEACVLGTAFYATSLSRHFRTQPVKVQDASFAKFTRVMLPSTRSRAVRIIFSVPCLAR</sequence>
<dbReference type="GO" id="GO:0034663">
    <property type="term" value="C:endoplasmic reticulum chaperone complex"/>
    <property type="evidence" value="ECO:0007669"/>
    <property type="project" value="TreeGrafter"/>
</dbReference>
<evidence type="ECO:0000256" key="1">
    <source>
        <dbReference type="ARBA" id="ARBA00022741"/>
    </source>
</evidence>
<keyword evidence="1" id="KW-0547">Nucleotide-binding</keyword>
<reference evidence="4" key="1">
    <citation type="submission" date="2021-01" db="EMBL/GenBank/DDBJ databases">
        <authorList>
            <person name="Kaushik A."/>
        </authorList>
    </citation>
    <scope>NUCLEOTIDE SEQUENCE</scope>
    <source>
        <strain evidence="4">AG2-2IIIB</strain>
    </source>
</reference>
<dbReference type="InterPro" id="IPR013126">
    <property type="entry name" value="Hsp_70_fam"/>
</dbReference>
<dbReference type="PANTHER" id="PTHR45639:SF3">
    <property type="entry name" value="HYPOXIA UP-REGULATED PROTEIN 1"/>
    <property type="match status" value="1"/>
</dbReference>
<dbReference type="EMBL" id="CAJMWT010003560">
    <property type="protein sequence ID" value="CAE6474144.1"/>
    <property type="molecule type" value="Genomic_DNA"/>
</dbReference>
<accession>A0A8H3C5Y5</accession>
<keyword evidence="2" id="KW-0067">ATP-binding</keyword>
<comment type="caution">
    <text evidence="4">The sequence shown here is derived from an EMBL/GenBank/DDBJ whole genome shotgun (WGS) entry which is preliminary data.</text>
</comment>
<evidence type="ECO:0000313" key="4">
    <source>
        <dbReference type="EMBL" id="CAE6474144.1"/>
    </source>
</evidence>
<keyword evidence="3" id="KW-0143">Chaperone</keyword>
<dbReference type="GO" id="GO:0005524">
    <property type="term" value="F:ATP binding"/>
    <property type="evidence" value="ECO:0007669"/>
    <property type="project" value="UniProtKB-KW"/>
</dbReference>
<dbReference type="OrthoDB" id="2131701at2759"/>
<dbReference type="Gene3D" id="3.90.640.10">
    <property type="entry name" value="Actin, Chain A, domain 4"/>
    <property type="match status" value="1"/>
</dbReference>
<dbReference type="Proteomes" id="UP000663843">
    <property type="component" value="Unassembled WGS sequence"/>
</dbReference>
<proteinExistence type="predicted"/>
<dbReference type="SUPFAM" id="SSF53067">
    <property type="entry name" value="Actin-like ATPase domain"/>
    <property type="match status" value="2"/>
</dbReference>
<dbReference type="GO" id="GO:0030968">
    <property type="term" value="P:endoplasmic reticulum unfolded protein response"/>
    <property type="evidence" value="ECO:0007669"/>
    <property type="project" value="TreeGrafter"/>
</dbReference>
<organism evidence="4 5">
    <name type="scientific">Rhizoctonia solani</name>
    <dbReference type="NCBI Taxonomy" id="456999"/>
    <lineage>
        <taxon>Eukaryota</taxon>
        <taxon>Fungi</taxon>
        <taxon>Dikarya</taxon>
        <taxon>Basidiomycota</taxon>
        <taxon>Agaricomycotina</taxon>
        <taxon>Agaricomycetes</taxon>
        <taxon>Cantharellales</taxon>
        <taxon>Ceratobasidiaceae</taxon>
        <taxon>Rhizoctonia</taxon>
    </lineage>
</organism>
<gene>
    <name evidence="4" type="ORF">RDB_LOCUS110205</name>
</gene>
<dbReference type="Gene3D" id="3.30.420.40">
    <property type="match status" value="2"/>
</dbReference>
<protein>
    <submittedName>
        <fullName evidence="4">Uncharacterized protein</fullName>
    </submittedName>
</protein>
<evidence type="ECO:0000256" key="2">
    <source>
        <dbReference type="ARBA" id="ARBA00022840"/>
    </source>
</evidence>
<evidence type="ECO:0000256" key="3">
    <source>
        <dbReference type="ARBA" id="ARBA00023186"/>
    </source>
</evidence>